<dbReference type="EMBL" id="CP003098">
    <property type="protein sequence ID" value="AET32611.1"/>
    <property type="molecule type" value="Genomic_DNA"/>
</dbReference>
<dbReference type="eggNOG" id="arCOG00491">
    <property type="taxonomic scope" value="Archaea"/>
</dbReference>
<dbReference type="BioCyc" id="PSP1104324:GJSN-1150-MONOMER"/>
<evidence type="ECO:0000313" key="1">
    <source>
        <dbReference type="EMBL" id="AET32611.1"/>
    </source>
</evidence>
<reference evidence="1 2" key="1">
    <citation type="journal article" date="2012" name="J. Bacteriol.">
        <title>Complete genome sequence of strain 1860, a crenarchaeon of the genus pyrobaculum able to grow with various electron acceptors.</title>
        <authorList>
            <person name="Mardanov A.V."/>
            <person name="Gumerov V.M."/>
            <person name="Slobodkina G.B."/>
            <person name="Beletsky A.V."/>
            <person name="Bonch-Osmolovskaya E.A."/>
            <person name="Ravin N.V."/>
            <person name="Skryabin K.G."/>
        </authorList>
    </citation>
    <scope>NUCLEOTIDE SEQUENCE [LARGE SCALE GENOMIC DNA]</scope>
    <source>
        <strain evidence="1 2">1860</strain>
    </source>
</reference>
<dbReference type="OrthoDB" id="28329at2157"/>
<gene>
    <name evidence="1" type="ORF">P186_1178</name>
</gene>
<sequence length="105" mass="11790">MATSINNIDELVRAYFRRLEELGLGEWVDKVFPTSETFAKISAMSGRSAEEVVEQLARGVVDKIQVGVAEEVVGAPREVAVWLLARRLAMWYLQLAVELGVVRER</sequence>
<proteinExistence type="predicted"/>
<dbReference type="AlphaFoldDB" id="G7VCJ1"/>
<organism evidence="1 2">
    <name type="scientific">Pyrobaculum ferrireducens</name>
    <dbReference type="NCBI Taxonomy" id="1104324"/>
    <lineage>
        <taxon>Archaea</taxon>
        <taxon>Thermoproteota</taxon>
        <taxon>Thermoprotei</taxon>
        <taxon>Thermoproteales</taxon>
        <taxon>Thermoproteaceae</taxon>
        <taxon>Pyrobaculum</taxon>
    </lineage>
</organism>
<dbReference type="Proteomes" id="UP000005867">
    <property type="component" value="Chromosome"/>
</dbReference>
<dbReference type="STRING" id="1104324.P186_1178"/>
<accession>G7VCJ1</accession>
<dbReference type="GeneID" id="11595432"/>
<evidence type="ECO:0000313" key="2">
    <source>
        <dbReference type="Proteomes" id="UP000005867"/>
    </source>
</evidence>
<name>G7VCJ1_9CREN</name>
<dbReference type="HOGENOM" id="CLU_2115604_0_0_2"/>
<dbReference type="KEGG" id="pyr:P186_1178"/>
<protein>
    <submittedName>
        <fullName evidence="1">Uncharacterized protein</fullName>
    </submittedName>
</protein>
<keyword evidence="2" id="KW-1185">Reference proteome</keyword>
<dbReference type="RefSeq" id="WP_014288439.1">
    <property type="nucleotide sequence ID" value="NC_016645.1"/>
</dbReference>